<evidence type="ECO:0000259" key="2">
    <source>
        <dbReference type="Pfam" id="PF04230"/>
    </source>
</evidence>
<proteinExistence type="predicted"/>
<name>A0A101FSE4_9EURY</name>
<dbReference type="AlphaFoldDB" id="A0A101FSE4"/>
<gene>
    <name evidence="3" type="ORF">XD72_2071</name>
</gene>
<evidence type="ECO:0000313" key="4">
    <source>
        <dbReference type="Proteomes" id="UP000057043"/>
    </source>
</evidence>
<dbReference type="PATRIC" id="fig|301375.7.peg.285"/>
<dbReference type="PANTHER" id="PTHR36836:SF1">
    <property type="entry name" value="COLANIC ACID BIOSYNTHESIS PROTEIN WCAK"/>
    <property type="match status" value="1"/>
</dbReference>
<dbReference type="Proteomes" id="UP000057043">
    <property type="component" value="Unassembled WGS sequence"/>
</dbReference>
<organism evidence="3 4">
    <name type="scientific">Methanothrix harundinacea</name>
    <dbReference type="NCBI Taxonomy" id="301375"/>
    <lineage>
        <taxon>Archaea</taxon>
        <taxon>Methanobacteriati</taxon>
        <taxon>Methanobacteriota</taxon>
        <taxon>Stenosarchaea group</taxon>
        <taxon>Methanomicrobia</taxon>
        <taxon>Methanotrichales</taxon>
        <taxon>Methanotrichaceae</taxon>
        <taxon>Methanothrix</taxon>
    </lineage>
</organism>
<reference evidence="3 4" key="1">
    <citation type="journal article" date="2015" name="MBio">
        <title>Genome-Resolved Metagenomic Analysis Reveals Roles for Candidate Phyla and Other Microbial Community Members in Biogeochemical Transformations in Oil Reservoirs.</title>
        <authorList>
            <person name="Hu P."/>
            <person name="Tom L."/>
            <person name="Singh A."/>
            <person name="Thomas B.C."/>
            <person name="Baker B.J."/>
            <person name="Piceno Y.M."/>
            <person name="Andersen G.L."/>
            <person name="Banfield J.F."/>
        </authorList>
    </citation>
    <scope>NUCLEOTIDE SEQUENCE [LARGE SCALE GENOMIC DNA]</scope>
    <source>
        <strain evidence="3">57_489</strain>
    </source>
</reference>
<comment type="caution">
    <text evidence="3">The sequence shown here is derived from an EMBL/GenBank/DDBJ whole genome shotgun (WGS) entry which is preliminary data.</text>
</comment>
<keyword evidence="1" id="KW-0175">Coiled coil</keyword>
<evidence type="ECO:0000256" key="1">
    <source>
        <dbReference type="SAM" id="Coils"/>
    </source>
</evidence>
<dbReference type="Pfam" id="PF04230">
    <property type="entry name" value="PS_pyruv_trans"/>
    <property type="match status" value="1"/>
</dbReference>
<evidence type="ECO:0000313" key="3">
    <source>
        <dbReference type="EMBL" id="KUK43578.1"/>
    </source>
</evidence>
<accession>A0A101FSE4</accession>
<protein>
    <recommendedName>
        <fullName evidence="2">Polysaccharide pyruvyl transferase domain-containing protein</fullName>
    </recommendedName>
</protein>
<dbReference type="EMBL" id="LGFT01000064">
    <property type="protein sequence ID" value="KUK43578.1"/>
    <property type="molecule type" value="Genomic_DNA"/>
</dbReference>
<dbReference type="InterPro" id="IPR007345">
    <property type="entry name" value="Polysacch_pyruvyl_Trfase"/>
</dbReference>
<feature type="domain" description="Polysaccharide pyruvyl transferase" evidence="2">
    <location>
        <begin position="5"/>
        <end position="231"/>
    </location>
</feature>
<sequence>MISGNTGDVAIGLSIKKILCGIGVEFDELFPGNFNPDDYETIIIGGGHLIRPSPHFFYDKFKVRGKHILNAAGISGSPDDLAYLNDYKYITVRSSWDRERLSYLKRDVHVIPCTTMLLDDLECLPIMPEKPSLGVHLIPDMFNKKEEKQFVDWISSLPYKVYLLPITHYRQDYIYLRKLSLKIENSVLVPVMSPTEIFTFIGKLDYFISCSLHGGIFSYRHEVPFILFNYDEKMLYFMKDRGLERYTFTNFNEMRISFDALLRDPPNYSQKVSQDMELLEQHIQNLREILPSGNSHELRTDEDSNLATYQIQNLQLQISGLEAQMRAYEMDLEMKDHIIEDLQSSVLKQIFMKFNKGFNRRVIPEGSDRRVFYERSLEGFRIIAAEGPISFMRKSKDFILHKFGKGRGNS</sequence>
<dbReference type="PANTHER" id="PTHR36836">
    <property type="entry name" value="COLANIC ACID BIOSYNTHESIS PROTEIN WCAK"/>
    <property type="match status" value="1"/>
</dbReference>
<feature type="coiled-coil region" evidence="1">
    <location>
        <begin position="269"/>
        <end position="331"/>
    </location>
</feature>